<evidence type="ECO:0000256" key="6">
    <source>
        <dbReference type="ARBA" id="ARBA00023180"/>
    </source>
</evidence>
<gene>
    <name evidence="15" type="ORF">TREES_T100007695</name>
</gene>
<dbReference type="Pfam" id="PF07156">
    <property type="entry name" value="Prenylcys_lyase"/>
    <property type="match status" value="1"/>
</dbReference>
<evidence type="ECO:0000256" key="3">
    <source>
        <dbReference type="ARBA" id="ARBA00022630"/>
    </source>
</evidence>
<feature type="domain" description="Prenylcysteine lyase" evidence="14">
    <location>
        <begin position="24"/>
        <end position="171"/>
    </location>
</feature>
<dbReference type="GO" id="GO:0030328">
    <property type="term" value="P:prenylcysteine catabolic process"/>
    <property type="evidence" value="ECO:0007669"/>
    <property type="project" value="InterPro"/>
</dbReference>
<accession>L9KWQ0</accession>
<keyword evidence="5" id="KW-0560">Oxidoreductase</keyword>
<dbReference type="PANTHER" id="PTHR15944:SF3">
    <property type="entry name" value="PRENYLCYSTEINE OXIDASE 1"/>
    <property type="match status" value="1"/>
</dbReference>
<dbReference type="GO" id="GO:0030327">
    <property type="term" value="P:prenylated protein catabolic process"/>
    <property type="evidence" value="ECO:0007669"/>
    <property type="project" value="TreeGrafter"/>
</dbReference>
<dbReference type="AlphaFoldDB" id="L9KWQ0"/>
<keyword evidence="16" id="KW-1185">Reference proteome</keyword>
<keyword evidence="7" id="KW-0458">Lysosome</keyword>
<evidence type="ECO:0000256" key="12">
    <source>
        <dbReference type="ARBA" id="ARBA00048495"/>
    </source>
</evidence>
<evidence type="ECO:0000313" key="15">
    <source>
        <dbReference type="EMBL" id="ELW65582.1"/>
    </source>
</evidence>
<evidence type="ECO:0000256" key="1">
    <source>
        <dbReference type="ARBA" id="ARBA00001974"/>
    </source>
</evidence>
<evidence type="ECO:0000256" key="4">
    <source>
        <dbReference type="ARBA" id="ARBA00022827"/>
    </source>
</evidence>
<reference evidence="16" key="2">
    <citation type="journal article" date="2013" name="Nat. Commun.">
        <title>Genome of the Chinese tree shrew.</title>
        <authorList>
            <person name="Fan Y."/>
            <person name="Huang Z.Y."/>
            <person name="Cao C.C."/>
            <person name="Chen C.S."/>
            <person name="Chen Y.X."/>
            <person name="Fan D.D."/>
            <person name="He J."/>
            <person name="Hou H.L."/>
            <person name="Hu L."/>
            <person name="Hu X.T."/>
            <person name="Jiang X.T."/>
            <person name="Lai R."/>
            <person name="Lang Y.S."/>
            <person name="Liang B."/>
            <person name="Liao S.G."/>
            <person name="Mu D."/>
            <person name="Ma Y.Y."/>
            <person name="Niu Y.Y."/>
            <person name="Sun X.Q."/>
            <person name="Xia J.Q."/>
            <person name="Xiao J."/>
            <person name="Xiong Z.Q."/>
            <person name="Xu L."/>
            <person name="Yang L."/>
            <person name="Zhang Y."/>
            <person name="Zhao W."/>
            <person name="Zhao X.D."/>
            <person name="Zheng Y.T."/>
            <person name="Zhou J.M."/>
            <person name="Zhu Y.B."/>
            <person name="Zhang G.J."/>
            <person name="Wang J."/>
            <person name="Yao Y.G."/>
        </authorList>
    </citation>
    <scope>NUCLEOTIDE SEQUENCE [LARGE SCALE GENOMIC DNA]</scope>
</reference>
<reference evidence="16" key="1">
    <citation type="submission" date="2012-07" db="EMBL/GenBank/DDBJ databases">
        <title>Genome of the Chinese tree shrew, a rising model animal genetically related to primates.</title>
        <authorList>
            <person name="Zhang G."/>
            <person name="Fan Y."/>
            <person name="Yao Y."/>
            <person name="Huang Z."/>
        </authorList>
    </citation>
    <scope>NUCLEOTIDE SEQUENCE [LARGE SCALE GENOMIC DNA]</scope>
</reference>
<dbReference type="GO" id="GO:0001735">
    <property type="term" value="F:prenylcysteine oxidase activity"/>
    <property type="evidence" value="ECO:0007669"/>
    <property type="project" value="UniProtKB-EC"/>
</dbReference>
<evidence type="ECO:0000256" key="8">
    <source>
        <dbReference type="ARBA" id="ARBA00039077"/>
    </source>
</evidence>
<proteinExistence type="predicted"/>
<dbReference type="PANTHER" id="PTHR15944">
    <property type="entry name" value="FARNESYLCYSTEINE LYASE"/>
    <property type="match status" value="1"/>
</dbReference>
<comment type="function">
    <text evidence="10">Prenylcysteine oxidase that cleaves the thioether bond of prenyl-L-cysteines, such as farnesylcysteine and geranylgeranylcysteine. Only active against free prenylcysteines and not prenylcysteine residues within prenylated proteins or peptides. Involved in the final step in the degradation of prenylated proteins, by degrading prenylcysteines after the protein has been degraded.</text>
</comment>
<dbReference type="InterPro" id="IPR010795">
    <property type="entry name" value="Prenylcys_lyase"/>
</dbReference>
<evidence type="ECO:0000256" key="5">
    <source>
        <dbReference type="ARBA" id="ARBA00023002"/>
    </source>
</evidence>
<name>L9KWQ0_TUPCH</name>
<evidence type="ECO:0000259" key="14">
    <source>
        <dbReference type="Pfam" id="PF07156"/>
    </source>
</evidence>
<evidence type="ECO:0000256" key="9">
    <source>
        <dbReference type="ARBA" id="ARBA00040608"/>
    </source>
</evidence>
<evidence type="ECO:0000256" key="7">
    <source>
        <dbReference type="ARBA" id="ARBA00023228"/>
    </source>
</evidence>
<organism evidence="15 16">
    <name type="scientific">Tupaia chinensis</name>
    <name type="common">Chinese tree shrew</name>
    <name type="synonym">Tupaia belangeri chinensis</name>
    <dbReference type="NCBI Taxonomy" id="246437"/>
    <lineage>
        <taxon>Eukaryota</taxon>
        <taxon>Metazoa</taxon>
        <taxon>Chordata</taxon>
        <taxon>Craniata</taxon>
        <taxon>Vertebrata</taxon>
        <taxon>Euteleostomi</taxon>
        <taxon>Mammalia</taxon>
        <taxon>Eutheria</taxon>
        <taxon>Euarchontoglires</taxon>
        <taxon>Scandentia</taxon>
        <taxon>Tupaiidae</taxon>
        <taxon>Tupaia</taxon>
    </lineage>
</organism>
<keyword evidence="3" id="KW-0285">Flavoprotein</keyword>
<protein>
    <recommendedName>
        <fullName evidence="9">Prenylcysteine oxidase 1</fullName>
        <ecNumber evidence="8">1.8.3.5</ecNumber>
    </recommendedName>
</protein>
<evidence type="ECO:0000256" key="13">
    <source>
        <dbReference type="ARBA" id="ARBA00049343"/>
    </source>
</evidence>
<comment type="catalytic activity">
    <reaction evidence="11">
        <text>S-(2E,6E)-farnesyl-L-cysteine + O2 + H2O = (2E,6E)-farnesal + L-cysteine + H2O2</text>
        <dbReference type="Rhea" id="RHEA:30231"/>
        <dbReference type="ChEBI" id="CHEBI:15377"/>
        <dbReference type="ChEBI" id="CHEBI:15379"/>
        <dbReference type="ChEBI" id="CHEBI:15894"/>
        <dbReference type="ChEBI" id="CHEBI:16240"/>
        <dbReference type="ChEBI" id="CHEBI:35235"/>
        <dbReference type="ChEBI" id="CHEBI:62141"/>
        <dbReference type="EC" id="1.8.3.5"/>
    </reaction>
    <physiologicalReaction direction="left-to-right" evidence="11">
        <dbReference type="Rhea" id="RHEA:30232"/>
    </physiologicalReaction>
</comment>
<evidence type="ECO:0000256" key="11">
    <source>
        <dbReference type="ARBA" id="ARBA00047616"/>
    </source>
</evidence>
<dbReference type="GO" id="GO:0005764">
    <property type="term" value="C:lysosome"/>
    <property type="evidence" value="ECO:0007669"/>
    <property type="project" value="UniProtKB-SubCell"/>
</dbReference>
<dbReference type="STRING" id="246437.L9KWQ0"/>
<comment type="cofactor">
    <cofactor evidence="1">
        <name>FAD</name>
        <dbReference type="ChEBI" id="CHEBI:57692"/>
    </cofactor>
</comment>
<evidence type="ECO:0000256" key="2">
    <source>
        <dbReference type="ARBA" id="ARBA00004371"/>
    </source>
</evidence>
<dbReference type="Proteomes" id="UP000011518">
    <property type="component" value="Unassembled WGS sequence"/>
</dbReference>
<sequence>MWVEDVLDKFIRICCYLSHDYAFVEEFHQYYQHIVTTFIKRELNTSAFSSKPTDEFGLTTVLSTDNLDLFINNIGIVDHVRGKDNPPPSTDGTNVWKIFSQETLTKAHILKLFLSCDYAVKKPWLAYLYYKPLEKCPSIILHDRLYYLNGIECAASAMQVSAMAAHNATLLPCLLPLEWAQT</sequence>
<evidence type="ECO:0000256" key="10">
    <source>
        <dbReference type="ARBA" id="ARBA00045287"/>
    </source>
</evidence>
<dbReference type="EMBL" id="KB320682">
    <property type="protein sequence ID" value="ELW65582.1"/>
    <property type="molecule type" value="Genomic_DNA"/>
</dbReference>
<dbReference type="InterPro" id="IPR017046">
    <property type="entry name" value="Prenylcysteine_Oxase1"/>
</dbReference>
<keyword evidence="6" id="KW-0325">Glycoprotein</keyword>
<keyword evidence="4" id="KW-0274">FAD</keyword>
<comment type="catalytic activity">
    <reaction evidence="12">
        <text>an S-polyprenyl-L-cysteine + O2 + H2O = a polyprenal + L-cysteine + H2O2</text>
        <dbReference type="Rhea" id="RHEA:53892"/>
        <dbReference type="Rhea" id="RHEA-COMP:13675"/>
        <dbReference type="Rhea" id="RHEA-COMP:13676"/>
        <dbReference type="ChEBI" id="CHEBI:15377"/>
        <dbReference type="ChEBI" id="CHEBI:15379"/>
        <dbReference type="ChEBI" id="CHEBI:16240"/>
        <dbReference type="ChEBI" id="CHEBI:35235"/>
        <dbReference type="ChEBI" id="CHEBI:137934"/>
        <dbReference type="ChEBI" id="CHEBI:137935"/>
        <dbReference type="EC" id="1.8.3.5"/>
    </reaction>
    <physiologicalReaction direction="left-to-right" evidence="12">
        <dbReference type="Rhea" id="RHEA:53893"/>
    </physiologicalReaction>
</comment>
<dbReference type="InParanoid" id="L9KWQ0"/>
<comment type="subcellular location">
    <subcellularLocation>
        <location evidence="2">Lysosome</location>
    </subcellularLocation>
</comment>
<evidence type="ECO:0000313" key="16">
    <source>
        <dbReference type="Proteomes" id="UP000011518"/>
    </source>
</evidence>
<comment type="catalytic activity">
    <reaction evidence="13">
        <text>[(2E,6E,10E)-geranylgeranyl]-L-cysteine + O2 + H2O = (2E,6E,10E)-geranylgeranial + L-cysteine + H2O2</text>
        <dbReference type="Rhea" id="RHEA:70407"/>
        <dbReference type="ChEBI" id="CHEBI:15377"/>
        <dbReference type="ChEBI" id="CHEBI:15379"/>
        <dbReference type="ChEBI" id="CHEBI:16240"/>
        <dbReference type="ChEBI" id="CHEBI:35235"/>
        <dbReference type="ChEBI" id="CHEBI:189549"/>
        <dbReference type="ChEBI" id="CHEBI:189554"/>
        <dbReference type="EC" id="1.8.3.5"/>
    </reaction>
    <physiologicalReaction direction="left-to-right" evidence="13">
        <dbReference type="Rhea" id="RHEA:70408"/>
    </physiologicalReaction>
</comment>
<dbReference type="EC" id="1.8.3.5" evidence="8"/>